<dbReference type="Gene3D" id="2.60.120.200">
    <property type="match status" value="1"/>
</dbReference>
<organism evidence="1 2">
    <name type="scientific">Dactylosporangium darangshiense</name>
    <dbReference type="NCBI Taxonomy" id="579108"/>
    <lineage>
        <taxon>Bacteria</taxon>
        <taxon>Bacillati</taxon>
        <taxon>Actinomycetota</taxon>
        <taxon>Actinomycetes</taxon>
        <taxon>Micromonosporales</taxon>
        <taxon>Micromonosporaceae</taxon>
        <taxon>Dactylosporangium</taxon>
    </lineage>
</organism>
<comment type="caution">
    <text evidence="1">The sequence shown here is derived from an EMBL/GenBank/DDBJ whole genome shotgun (WGS) entry which is preliminary data.</text>
</comment>
<keyword evidence="2" id="KW-1185">Reference proteome</keyword>
<dbReference type="RefSeq" id="WP_345127426.1">
    <property type="nucleotide sequence ID" value="NZ_BAABAT010000007.1"/>
</dbReference>
<dbReference type="Proteomes" id="UP001500620">
    <property type="component" value="Unassembled WGS sequence"/>
</dbReference>
<dbReference type="InterPro" id="IPR013320">
    <property type="entry name" value="ConA-like_dom_sf"/>
</dbReference>
<gene>
    <name evidence="1" type="ORF">GCM10022255_032010</name>
</gene>
<evidence type="ECO:0000313" key="1">
    <source>
        <dbReference type="EMBL" id="GAA4249162.1"/>
    </source>
</evidence>
<dbReference type="Gene3D" id="1.50.10.10">
    <property type="match status" value="1"/>
</dbReference>
<dbReference type="InterPro" id="IPR012341">
    <property type="entry name" value="6hp_glycosidase-like_sf"/>
</dbReference>
<evidence type="ECO:0000313" key="2">
    <source>
        <dbReference type="Proteomes" id="UP001500620"/>
    </source>
</evidence>
<dbReference type="InterPro" id="IPR008928">
    <property type="entry name" value="6-hairpin_glycosidase_sf"/>
</dbReference>
<dbReference type="EMBL" id="BAABAT010000007">
    <property type="protein sequence ID" value="GAA4249162.1"/>
    <property type="molecule type" value="Genomic_DNA"/>
</dbReference>
<name>A0ABP8D7E7_9ACTN</name>
<dbReference type="SUPFAM" id="SSF48208">
    <property type="entry name" value="Six-hairpin glycosidases"/>
    <property type="match status" value="1"/>
</dbReference>
<sequence>MSAVPPLGDVAGQWMDAAQLAHLPSLRNQTGQAHVNHDLASLSWLAAPPYTFGYHTGVLRLDGATLPAQRLRWRPWGVTREHTGTDVTVRTDTRMALAGDEVLWRVELTNDTGEPVTCRLEQELFAAVAHTETGWGWLHDVPWTAGNHHDFMTLERIRATTLAGGSGHYLLGPGRRVLRLGRPRPPGIQRDAVTDVMDLSHELPRHVSPDTVYPHTRSATATLRIDGAEHTLREGTEIALDASELRAGDVLAFAVRPDAPDDTGILLTHGNHPDSLQAGLDRGRLWFGIAGEQEYATAPLTPGTWHRVEMAVHADHAQLFVDGRPAARTRHWTRSTRWKPVWDGAHVTIADTRSPARAAYAFASAPDAVQESGCGARAAWTLTLPPGGSRTVGIVCAYGADDAVTIRAARVAEAFGAAFDAVEDGWHALWAKMFTPGNDAFSGHLPTLQAEDAGVGRAYYMGALLALYMRNVRASATEPVFLTGGPRLGATTTYFWDHTEWSRLYAMLEPAGLRSWLLRALSIPYGDCFGFDTRSGGPLGNAYVATDYSLFRLVEHYVAVTGDTAFLDERPGGRSVLEHVRGLAYGWAGRTTAATGGVLADLGPDPWKLLECVPGYVHAVASFNAAYVGMLRAYARLLRSRGDAGGAQEADTDAGRLAEAVLGLATPDGRWRIRRPDGDEAIGHCLDFGLTAAYLHDDLDAGQRAAMVAFVESKLLAGPWMRALALDDPAAPSANRPDHGAAGAFGAWPGVTAYGLARLGRPDLAARLLAGTPAAASGGLWGQAQEIVEEGGTIRARVAEAGVSNRDAIAGVGIAEAVVAGLFGVEPGFGEAPPARQAWHVPGVGTLTNVNLPARPAGRGDQEMFRSST</sequence>
<accession>A0ABP8D7E7</accession>
<dbReference type="SUPFAM" id="SSF49899">
    <property type="entry name" value="Concanavalin A-like lectins/glucanases"/>
    <property type="match status" value="1"/>
</dbReference>
<reference evidence="2" key="1">
    <citation type="journal article" date="2019" name="Int. J. Syst. Evol. Microbiol.">
        <title>The Global Catalogue of Microorganisms (GCM) 10K type strain sequencing project: providing services to taxonomists for standard genome sequencing and annotation.</title>
        <authorList>
            <consortium name="The Broad Institute Genomics Platform"/>
            <consortium name="The Broad Institute Genome Sequencing Center for Infectious Disease"/>
            <person name="Wu L."/>
            <person name="Ma J."/>
        </authorList>
    </citation>
    <scope>NUCLEOTIDE SEQUENCE [LARGE SCALE GENOMIC DNA]</scope>
    <source>
        <strain evidence="2">JCM 17441</strain>
    </source>
</reference>
<proteinExistence type="predicted"/>
<protein>
    <submittedName>
        <fullName evidence="1">Uncharacterized protein</fullName>
    </submittedName>
</protein>